<reference evidence="2 3" key="1">
    <citation type="journal article" date="2017" name="Curr. Microbiol.">
        <title>Mucilaginibacter ginsenosidivorans sp. nov., Isolated from Soil of Ginseng Field.</title>
        <authorList>
            <person name="Kim M.M."/>
            <person name="Siddiqi M.Z."/>
            <person name="Im W.T."/>
        </authorList>
    </citation>
    <scope>NUCLEOTIDE SEQUENCE [LARGE SCALE GENOMIC DNA]</scope>
    <source>
        <strain evidence="2 3">Gsoil 3017</strain>
    </source>
</reference>
<protein>
    <submittedName>
        <fullName evidence="2">NADPH:quinone oxidoreductase family protein</fullName>
    </submittedName>
</protein>
<dbReference type="InterPro" id="IPR036291">
    <property type="entry name" value="NAD(P)-bd_dom_sf"/>
</dbReference>
<dbReference type="InterPro" id="IPR020843">
    <property type="entry name" value="ER"/>
</dbReference>
<evidence type="ECO:0000313" key="2">
    <source>
        <dbReference type="EMBL" id="QEC62840.1"/>
    </source>
</evidence>
<dbReference type="PANTHER" id="PTHR43677">
    <property type="entry name" value="SHORT-CHAIN DEHYDROGENASE/REDUCTASE"/>
    <property type="match status" value="1"/>
</dbReference>
<dbReference type="PANTHER" id="PTHR43677:SF4">
    <property type="entry name" value="QUINONE OXIDOREDUCTASE-LIKE PROTEIN 2"/>
    <property type="match status" value="1"/>
</dbReference>
<gene>
    <name evidence="2" type="ORF">FRZ54_09705</name>
</gene>
<dbReference type="CDD" id="cd08241">
    <property type="entry name" value="QOR1"/>
    <property type="match status" value="1"/>
</dbReference>
<accession>A0A5B8UUN4</accession>
<sequence>MKAVLLTGFEGTNSLQVADVPLPAFAADEVLIKVKAAGINYAEVEQIHGRYLTFGKELPFVMGFEVSGMVSDVGSDVKSVNIGDRVTTFALSGGFAEYATAKAHALIPIPGQLDYGEAITIPLQGMTAYTMLKYQVLPCKPGSILIQAAAGGVGIYLVQLAKAMGIKTVIALAGSDEKLQLATSLGADAAIDYTQPGWADKVKDATYDKGVDVVLQMLTGKVGEESFKLIAPGGRIVLFGAQNYHDTITTEQVRQLIWQNQTLAGFAFPALDPQKIQESIPELLELIAKTPLRLFAQHAYSLDQAAEAFELLQSRKTTGKVFFRLD</sequence>
<evidence type="ECO:0000313" key="3">
    <source>
        <dbReference type="Proteomes" id="UP000321479"/>
    </source>
</evidence>
<dbReference type="KEGG" id="mgin:FRZ54_09705"/>
<dbReference type="SMART" id="SM00829">
    <property type="entry name" value="PKS_ER"/>
    <property type="match status" value="1"/>
</dbReference>
<dbReference type="SUPFAM" id="SSF51735">
    <property type="entry name" value="NAD(P)-binding Rossmann-fold domains"/>
    <property type="match status" value="1"/>
</dbReference>
<dbReference type="Gene3D" id="3.40.50.720">
    <property type="entry name" value="NAD(P)-binding Rossmann-like Domain"/>
    <property type="match status" value="1"/>
</dbReference>
<dbReference type="InterPro" id="IPR013154">
    <property type="entry name" value="ADH-like_N"/>
</dbReference>
<dbReference type="Gene3D" id="3.90.180.10">
    <property type="entry name" value="Medium-chain alcohol dehydrogenases, catalytic domain"/>
    <property type="match status" value="1"/>
</dbReference>
<dbReference type="GO" id="GO:0016491">
    <property type="term" value="F:oxidoreductase activity"/>
    <property type="evidence" value="ECO:0007669"/>
    <property type="project" value="InterPro"/>
</dbReference>
<dbReference type="OrthoDB" id="9787435at2"/>
<dbReference type="Proteomes" id="UP000321479">
    <property type="component" value="Chromosome"/>
</dbReference>
<dbReference type="EMBL" id="CP042436">
    <property type="protein sequence ID" value="QEC62840.1"/>
    <property type="molecule type" value="Genomic_DNA"/>
</dbReference>
<dbReference type="SUPFAM" id="SSF50129">
    <property type="entry name" value="GroES-like"/>
    <property type="match status" value="1"/>
</dbReference>
<keyword evidence="3" id="KW-1185">Reference proteome</keyword>
<name>A0A5B8UUN4_9SPHI</name>
<feature type="domain" description="Enoyl reductase (ER)" evidence="1">
    <location>
        <begin position="11"/>
        <end position="323"/>
    </location>
</feature>
<dbReference type="RefSeq" id="WP_147031417.1">
    <property type="nucleotide sequence ID" value="NZ_CP042436.1"/>
</dbReference>
<dbReference type="Pfam" id="PF08240">
    <property type="entry name" value="ADH_N"/>
    <property type="match status" value="1"/>
</dbReference>
<organism evidence="2 3">
    <name type="scientific">Mucilaginibacter ginsenosidivorans</name>
    <dbReference type="NCBI Taxonomy" id="398053"/>
    <lineage>
        <taxon>Bacteria</taxon>
        <taxon>Pseudomonadati</taxon>
        <taxon>Bacteroidota</taxon>
        <taxon>Sphingobacteriia</taxon>
        <taxon>Sphingobacteriales</taxon>
        <taxon>Sphingobacteriaceae</taxon>
        <taxon>Mucilaginibacter</taxon>
    </lineage>
</organism>
<dbReference type="Pfam" id="PF00107">
    <property type="entry name" value="ADH_zinc_N"/>
    <property type="match status" value="1"/>
</dbReference>
<dbReference type="InterPro" id="IPR051397">
    <property type="entry name" value="Zn-ADH-like_protein"/>
</dbReference>
<dbReference type="InterPro" id="IPR011032">
    <property type="entry name" value="GroES-like_sf"/>
</dbReference>
<evidence type="ECO:0000259" key="1">
    <source>
        <dbReference type="SMART" id="SM00829"/>
    </source>
</evidence>
<dbReference type="InterPro" id="IPR013149">
    <property type="entry name" value="ADH-like_C"/>
</dbReference>
<proteinExistence type="predicted"/>
<dbReference type="AlphaFoldDB" id="A0A5B8UUN4"/>